<name>A0ABP0PBD4_9DINO</name>
<dbReference type="EMBL" id="CAXAMN010022873">
    <property type="protein sequence ID" value="CAK9073350.1"/>
    <property type="molecule type" value="Genomic_DNA"/>
</dbReference>
<evidence type="ECO:0000256" key="3">
    <source>
        <dbReference type="ARBA" id="ARBA00022679"/>
    </source>
</evidence>
<reference evidence="5 6" key="1">
    <citation type="submission" date="2024-02" db="EMBL/GenBank/DDBJ databases">
        <authorList>
            <person name="Chen Y."/>
            <person name="Shah S."/>
            <person name="Dougan E. K."/>
            <person name="Thang M."/>
            <person name="Chan C."/>
        </authorList>
    </citation>
    <scope>NUCLEOTIDE SEQUENCE [LARGE SCALE GENOMIC DNA]</scope>
</reference>
<keyword evidence="2" id="KW-0489">Methyltransferase</keyword>
<organism evidence="5 6">
    <name type="scientific">Durusdinium trenchii</name>
    <dbReference type="NCBI Taxonomy" id="1381693"/>
    <lineage>
        <taxon>Eukaryota</taxon>
        <taxon>Sar</taxon>
        <taxon>Alveolata</taxon>
        <taxon>Dinophyceae</taxon>
        <taxon>Suessiales</taxon>
        <taxon>Symbiodiniaceae</taxon>
        <taxon>Durusdinium</taxon>
    </lineage>
</organism>
<evidence type="ECO:0000259" key="4">
    <source>
        <dbReference type="Pfam" id="PF13649"/>
    </source>
</evidence>
<comment type="caution">
    <text evidence="5">The sequence shown here is derived from an EMBL/GenBank/DDBJ whole genome shotgun (WGS) entry which is preliminary data.</text>
</comment>
<feature type="domain" description="Methyltransferase" evidence="4">
    <location>
        <begin position="91"/>
        <end position="166"/>
    </location>
</feature>
<evidence type="ECO:0000313" key="6">
    <source>
        <dbReference type="Proteomes" id="UP001642484"/>
    </source>
</evidence>
<dbReference type="InterPro" id="IPR041698">
    <property type="entry name" value="Methyltransf_25"/>
</dbReference>
<protein>
    <recommendedName>
        <fullName evidence="4">Methyltransferase domain-containing protein</fullName>
    </recommendedName>
</protein>
<dbReference type="PANTHER" id="PTHR12176:SF79">
    <property type="entry name" value="METHYLTRANSFERASE TYPE 11 DOMAIN-CONTAINING PROTEIN"/>
    <property type="match status" value="1"/>
</dbReference>
<keyword evidence="3" id="KW-0808">Transferase</keyword>
<evidence type="ECO:0000256" key="1">
    <source>
        <dbReference type="ARBA" id="ARBA00008361"/>
    </source>
</evidence>
<dbReference type="InterPro" id="IPR051419">
    <property type="entry name" value="Lys/N-term_MeTrsfase_sf"/>
</dbReference>
<sequence>MFKPCLIPKVSYVGGAEPNKEVEAAQVSEHQLSSQLSSNNAGAEAPGYGDGRGYWNKRYRSDPSPFEWLESFAELESLIKEATSGRLDASILHMGCGNSLLPEAMYDHGYKDITNIDNAEVCVQQMAARNKDMRPELKWLEMDATSTGLSESSFDTVIDKSVLDTFACGDNASEVINKYLLEAQNLDPRNQISCCFEMQKHRQRVMYAPLKQTYSPFHEFFTFPWWD</sequence>
<dbReference type="Proteomes" id="UP001642484">
    <property type="component" value="Unassembled WGS sequence"/>
</dbReference>
<evidence type="ECO:0000256" key="2">
    <source>
        <dbReference type="ARBA" id="ARBA00022603"/>
    </source>
</evidence>
<dbReference type="Gene3D" id="3.40.50.150">
    <property type="entry name" value="Vaccinia Virus protein VP39"/>
    <property type="match status" value="1"/>
</dbReference>
<keyword evidence="6" id="KW-1185">Reference proteome</keyword>
<comment type="similarity">
    <text evidence="1">Belongs to the methyltransferase superfamily.</text>
</comment>
<dbReference type="Pfam" id="PF13649">
    <property type="entry name" value="Methyltransf_25"/>
    <property type="match status" value="1"/>
</dbReference>
<proteinExistence type="inferred from homology"/>
<accession>A0ABP0PBD4</accession>
<dbReference type="PANTHER" id="PTHR12176">
    <property type="entry name" value="SAM-DEPENDENT METHYLTRANSFERASE SUPERFAMILY PROTEIN"/>
    <property type="match status" value="1"/>
</dbReference>
<evidence type="ECO:0000313" key="5">
    <source>
        <dbReference type="EMBL" id="CAK9073350.1"/>
    </source>
</evidence>
<dbReference type="SUPFAM" id="SSF53335">
    <property type="entry name" value="S-adenosyl-L-methionine-dependent methyltransferases"/>
    <property type="match status" value="1"/>
</dbReference>
<dbReference type="InterPro" id="IPR029063">
    <property type="entry name" value="SAM-dependent_MTases_sf"/>
</dbReference>
<gene>
    <name evidence="5" type="ORF">CCMP2556_LOCUS36110</name>
</gene>